<evidence type="ECO:0000313" key="2">
    <source>
        <dbReference type="EMBL" id="RZT02061.1"/>
    </source>
</evidence>
<dbReference type="SUPFAM" id="SSF53448">
    <property type="entry name" value="Nucleotide-diphospho-sugar transferases"/>
    <property type="match status" value="1"/>
</dbReference>
<evidence type="ECO:0000259" key="1">
    <source>
        <dbReference type="Pfam" id="PF00535"/>
    </source>
</evidence>
<evidence type="ECO:0000313" key="3">
    <source>
        <dbReference type="Proteomes" id="UP000292927"/>
    </source>
</evidence>
<name>A0A4Q7PMA0_9FIRM</name>
<dbReference type="GO" id="GO:0016758">
    <property type="term" value="F:hexosyltransferase activity"/>
    <property type="evidence" value="ECO:0007669"/>
    <property type="project" value="UniProtKB-ARBA"/>
</dbReference>
<keyword evidence="2" id="KW-0808">Transferase</keyword>
<proteinExistence type="predicted"/>
<dbReference type="RefSeq" id="WP_130432110.1">
    <property type="nucleotide sequence ID" value="NZ_SGXF01000001.1"/>
</dbReference>
<dbReference type="AlphaFoldDB" id="A0A4Q7PMA0"/>
<dbReference type="OrthoDB" id="9810303at2"/>
<organism evidence="2 3">
    <name type="scientific">Cuneatibacter caecimuris</name>
    <dbReference type="NCBI Taxonomy" id="1796618"/>
    <lineage>
        <taxon>Bacteria</taxon>
        <taxon>Bacillati</taxon>
        <taxon>Bacillota</taxon>
        <taxon>Clostridia</taxon>
        <taxon>Lachnospirales</taxon>
        <taxon>Lachnospiraceae</taxon>
        <taxon>Cuneatibacter</taxon>
    </lineage>
</organism>
<accession>A0A4Q7PMA0</accession>
<dbReference type="InterPro" id="IPR001173">
    <property type="entry name" value="Glyco_trans_2-like"/>
</dbReference>
<protein>
    <submittedName>
        <fullName evidence="2">Glycosyl transferase family 2</fullName>
    </submittedName>
</protein>
<dbReference type="CDD" id="cd00761">
    <property type="entry name" value="Glyco_tranf_GTA_type"/>
    <property type="match status" value="1"/>
</dbReference>
<gene>
    <name evidence="2" type="ORF">EV209_0166</name>
</gene>
<dbReference type="PANTHER" id="PTHR22916">
    <property type="entry name" value="GLYCOSYLTRANSFERASE"/>
    <property type="match status" value="1"/>
</dbReference>
<reference evidence="2 3" key="1">
    <citation type="submission" date="2019-02" db="EMBL/GenBank/DDBJ databases">
        <title>Genomic Encyclopedia of Type Strains, Phase IV (KMG-IV): sequencing the most valuable type-strain genomes for metagenomic binning, comparative biology and taxonomic classification.</title>
        <authorList>
            <person name="Goeker M."/>
        </authorList>
    </citation>
    <scope>NUCLEOTIDE SEQUENCE [LARGE SCALE GENOMIC DNA]</scope>
    <source>
        <strain evidence="2 3">DSM 29486</strain>
    </source>
</reference>
<feature type="domain" description="Glycosyltransferase 2-like" evidence="1">
    <location>
        <begin position="4"/>
        <end position="108"/>
    </location>
</feature>
<comment type="caution">
    <text evidence="2">The sequence shown here is derived from an EMBL/GenBank/DDBJ whole genome shotgun (WGS) entry which is preliminary data.</text>
</comment>
<dbReference type="EMBL" id="SGXF01000001">
    <property type="protein sequence ID" value="RZT02061.1"/>
    <property type="molecule type" value="Genomic_DNA"/>
</dbReference>
<sequence>MFLSIITPSYNRAYTLERLYASLVAQINQDFEWIIVNDGSTDNTEELIRTLQQENMISIRYFYQENGGKQRAHNKGIQEALGELSVCVDSDDALSPDAVDNAKQIWSNCDKQNHIGILAKRGDFEKHEPICADWPDALEECTMMGLQEKYGFTGDTVLFFKTSLMKEHPFAEFDGEKFVPEDSLYADLDAYGPMRLSKDVLYYCEYLPDGLTSNYRRLLLNNPMGTSFCYYRRMLRSGDLPNRIKNAIISQAFLMQSGRKAEYPRNGHAIEMMLGWLCAPLYRKLKKMDEGEK</sequence>
<dbReference type="InterPro" id="IPR029044">
    <property type="entry name" value="Nucleotide-diphossugar_trans"/>
</dbReference>
<dbReference type="Pfam" id="PF00535">
    <property type="entry name" value="Glycos_transf_2"/>
    <property type="match status" value="1"/>
</dbReference>
<dbReference type="PANTHER" id="PTHR22916:SF3">
    <property type="entry name" value="UDP-GLCNAC:BETAGAL BETA-1,3-N-ACETYLGLUCOSAMINYLTRANSFERASE-LIKE PROTEIN 1"/>
    <property type="match status" value="1"/>
</dbReference>
<dbReference type="Proteomes" id="UP000292927">
    <property type="component" value="Unassembled WGS sequence"/>
</dbReference>
<dbReference type="Gene3D" id="3.90.550.10">
    <property type="entry name" value="Spore Coat Polysaccharide Biosynthesis Protein SpsA, Chain A"/>
    <property type="match status" value="1"/>
</dbReference>
<keyword evidence="3" id="KW-1185">Reference proteome</keyword>